<feature type="region of interest" description="Disordered" evidence="2">
    <location>
        <begin position="222"/>
        <end position="263"/>
    </location>
</feature>
<dbReference type="Gene3D" id="4.10.60.10">
    <property type="entry name" value="Zinc finger, CCHC-type"/>
    <property type="match status" value="1"/>
</dbReference>
<keyword evidence="1" id="KW-0479">Metal-binding</keyword>
<gene>
    <name evidence="4" type="ORF">I7I51_04108</name>
</gene>
<name>A0A8A1M7I6_AJECA</name>
<dbReference type="InterPro" id="IPR001878">
    <property type="entry name" value="Znf_CCHC"/>
</dbReference>
<accession>A0A8A1M7I6</accession>
<reference evidence="4" key="1">
    <citation type="submission" date="2021-01" db="EMBL/GenBank/DDBJ databases">
        <title>Chromosome-level genome assembly of a human fungal pathogen reveals clustering of transcriptionally co-regulated genes.</title>
        <authorList>
            <person name="Voorhies M."/>
            <person name="Cohen S."/>
            <person name="Shea T.P."/>
            <person name="Petrus S."/>
            <person name="Munoz J.F."/>
            <person name="Poplawski S."/>
            <person name="Goldman W.E."/>
            <person name="Michael T."/>
            <person name="Cuomo C.A."/>
            <person name="Sil A."/>
            <person name="Beyhan S."/>
        </authorList>
    </citation>
    <scope>NUCLEOTIDE SEQUENCE</scope>
    <source>
        <strain evidence="4">WU24</strain>
    </source>
</reference>
<evidence type="ECO:0000313" key="4">
    <source>
        <dbReference type="EMBL" id="QSS61931.1"/>
    </source>
</evidence>
<dbReference type="OrthoDB" id="3268436at2759"/>
<organism evidence="4 5">
    <name type="scientific">Ajellomyces capsulatus</name>
    <name type="common">Darling's disease fungus</name>
    <name type="synonym">Histoplasma capsulatum</name>
    <dbReference type="NCBI Taxonomy" id="5037"/>
    <lineage>
        <taxon>Eukaryota</taxon>
        <taxon>Fungi</taxon>
        <taxon>Dikarya</taxon>
        <taxon>Ascomycota</taxon>
        <taxon>Pezizomycotina</taxon>
        <taxon>Eurotiomycetes</taxon>
        <taxon>Eurotiomycetidae</taxon>
        <taxon>Onygenales</taxon>
        <taxon>Ajellomycetaceae</taxon>
        <taxon>Histoplasma</taxon>
    </lineage>
</organism>
<dbReference type="VEuPathDB" id="FungiDB:I7I51_04108"/>
<dbReference type="PROSITE" id="PS50158">
    <property type="entry name" value="ZF_CCHC"/>
    <property type="match status" value="1"/>
</dbReference>
<feature type="domain" description="CCHC-type" evidence="3">
    <location>
        <begin position="278"/>
        <end position="293"/>
    </location>
</feature>
<proteinExistence type="predicted"/>
<evidence type="ECO:0000259" key="3">
    <source>
        <dbReference type="PROSITE" id="PS50158"/>
    </source>
</evidence>
<dbReference type="AlphaFoldDB" id="A0A8A1M7I6"/>
<evidence type="ECO:0000313" key="5">
    <source>
        <dbReference type="Proteomes" id="UP000663671"/>
    </source>
</evidence>
<dbReference type="SUPFAM" id="SSF57756">
    <property type="entry name" value="Retrovirus zinc finger-like domains"/>
    <property type="match status" value="1"/>
</dbReference>
<dbReference type="GO" id="GO:0003676">
    <property type="term" value="F:nucleic acid binding"/>
    <property type="evidence" value="ECO:0007669"/>
    <property type="project" value="InterPro"/>
</dbReference>
<dbReference type="InterPro" id="IPR036875">
    <property type="entry name" value="Znf_CCHC_sf"/>
</dbReference>
<protein>
    <recommendedName>
        <fullName evidence="3">CCHC-type domain-containing protein</fullName>
    </recommendedName>
</protein>
<sequence>MSETGLSPNTPEPAAQADPKLTLPWELTPLSANTFTSTLVPQRKIRLPDPPAYYGNSLHEYNTFIRALERRYELNPGQYATDRIKVIYASSWLRKTVETTWATKEKELGRLNQPFSWDGFKEFLHNDLEDIHTRGFTAAIRFEKLKQQPGQSVQQFASKFNEILGNLAFDREEFLTQLFFAKLQSSVRDRIQEYHNLPTNCNELAALAARIEAIYRIRDKRNNSKQGSFNPPNHHRDDDRRGTKRSSGSSPSNGQRNLTSAGKLTMEERQRRMDNNLCLFCGEAGHILKNCTKTRKWSRTDRKIRYRGRRT</sequence>
<keyword evidence="1" id="KW-0863">Zinc-finger</keyword>
<evidence type="ECO:0000256" key="2">
    <source>
        <dbReference type="SAM" id="MobiDB-lite"/>
    </source>
</evidence>
<dbReference type="Proteomes" id="UP000663671">
    <property type="component" value="Chromosome 5"/>
</dbReference>
<evidence type="ECO:0000256" key="1">
    <source>
        <dbReference type="PROSITE-ProRule" id="PRU00047"/>
    </source>
</evidence>
<feature type="compositionally biased region" description="Polar residues" evidence="2">
    <location>
        <begin position="245"/>
        <end position="262"/>
    </location>
</feature>
<dbReference type="GO" id="GO:0008270">
    <property type="term" value="F:zinc ion binding"/>
    <property type="evidence" value="ECO:0007669"/>
    <property type="project" value="UniProtKB-KW"/>
</dbReference>
<dbReference type="EMBL" id="CP069111">
    <property type="protein sequence ID" value="QSS61931.1"/>
    <property type="molecule type" value="Genomic_DNA"/>
</dbReference>
<keyword evidence="1" id="KW-0862">Zinc</keyword>